<proteinExistence type="inferred from homology"/>
<dbReference type="PANTHER" id="PTHR30614:SF20">
    <property type="entry name" value="GLUTAMINE TRANSPORT SYSTEM PERMEASE PROTEIN GLNP"/>
    <property type="match status" value="1"/>
</dbReference>
<dbReference type="CDD" id="cd06261">
    <property type="entry name" value="TM_PBP2"/>
    <property type="match status" value="1"/>
</dbReference>
<dbReference type="InterPro" id="IPR035906">
    <property type="entry name" value="MetI-like_sf"/>
</dbReference>
<keyword evidence="8 10" id="KW-1133">Transmembrane helix</keyword>
<feature type="domain" description="ABC transmembrane type-1" evidence="11">
    <location>
        <begin position="18"/>
        <end position="209"/>
    </location>
</feature>
<gene>
    <name evidence="12" type="ORF">K3169_16220</name>
</gene>
<name>A0ABY6F7W8_9PSED</name>
<dbReference type="RefSeq" id="WP_027898549.1">
    <property type="nucleotide sequence ID" value="NZ_CP081201.1"/>
</dbReference>
<dbReference type="SUPFAM" id="SSF161098">
    <property type="entry name" value="MetI-like"/>
    <property type="match status" value="1"/>
</dbReference>
<evidence type="ECO:0000259" key="11">
    <source>
        <dbReference type="PROSITE" id="PS50928"/>
    </source>
</evidence>
<sequence length="219" mass="23783">MSSYAQLLNALPDLANGLLVTLELTLLAAVTSFGMGHVIWWLRGRSTPMWRGLGHLYVSLMRGVPSIVQLFIVFFSLPLIGLGGKPLLAAVLAIGLNSAAYVAEILRANYRNLPGGQTEASSALGLSAFETWWYVSAPQALRASLPALVNEFTLVVKTTPLASVVAVTELTYAGQLVIARTYEATPVLAIVVAGYLLICWPTLKLARRLESRFNRSRRQ</sequence>
<keyword evidence="4 10" id="KW-0813">Transport</keyword>
<evidence type="ECO:0000256" key="9">
    <source>
        <dbReference type="ARBA" id="ARBA00023136"/>
    </source>
</evidence>
<dbReference type="InterPro" id="IPR010065">
    <property type="entry name" value="AA_ABC_transptr_permease_3TM"/>
</dbReference>
<keyword evidence="9 10" id="KW-0472">Membrane</keyword>
<evidence type="ECO:0000256" key="2">
    <source>
        <dbReference type="ARBA" id="ARBA00004429"/>
    </source>
</evidence>
<keyword evidence="6 10" id="KW-0812">Transmembrane</keyword>
<keyword evidence="5" id="KW-1003">Cell membrane</keyword>
<evidence type="ECO:0000256" key="7">
    <source>
        <dbReference type="ARBA" id="ARBA00022970"/>
    </source>
</evidence>
<reference evidence="12" key="1">
    <citation type="submission" date="2021-08" db="EMBL/GenBank/DDBJ databases">
        <title>Complete genome sequence of Pseudomonas phytophila.</title>
        <authorList>
            <person name="Weir B.S."/>
            <person name="Templeton M.D."/>
            <person name="Arshed S."/>
            <person name="Andersen M.T."/>
            <person name="Jayaraman J."/>
        </authorList>
    </citation>
    <scope>NUCLEOTIDE SEQUENCE</scope>
    <source>
        <strain evidence="12">ICMP 23753</strain>
    </source>
</reference>
<dbReference type="EMBL" id="CP081201">
    <property type="protein sequence ID" value="UXZ93924.1"/>
    <property type="molecule type" value="Genomic_DNA"/>
</dbReference>
<comment type="function">
    <text evidence="1">Part of the binding-protein-dependent transport system for glutamine; probably responsible for the translocation of the substrate across the membrane.</text>
</comment>
<protein>
    <submittedName>
        <fullName evidence="12">Amino acid ABC transporter permease</fullName>
    </submittedName>
</protein>
<feature type="transmembrane region" description="Helical" evidence="10">
    <location>
        <begin position="20"/>
        <end position="42"/>
    </location>
</feature>
<dbReference type="InterPro" id="IPR043429">
    <property type="entry name" value="ArtM/GltK/GlnP/TcyL/YhdX-like"/>
</dbReference>
<dbReference type="NCBIfam" id="TIGR01726">
    <property type="entry name" value="HEQRo_perm_3TM"/>
    <property type="match status" value="1"/>
</dbReference>
<evidence type="ECO:0000256" key="10">
    <source>
        <dbReference type="RuleBase" id="RU363032"/>
    </source>
</evidence>
<feature type="transmembrane region" description="Helical" evidence="10">
    <location>
        <begin position="63"/>
        <end position="81"/>
    </location>
</feature>
<evidence type="ECO:0000256" key="8">
    <source>
        <dbReference type="ARBA" id="ARBA00022989"/>
    </source>
</evidence>
<organism evidence="12 13">
    <name type="scientific">Pseudomonas phytophila</name>
    <dbReference type="NCBI Taxonomy" id="2867264"/>
    <lineage>
        <taxon>Bacteria</taxon>
        <taxon>Pseudomonadati</taxon>
        <taxon>Pseudomonadota</taxon>
        <taxon>Gammaproteobacteria</taxon>
        <taxon>Pseudomonadales</taxon>
        <taxon>Pseudomonadaceae</taxon>
        <taxon>Pseudomonas</taxon>
    </lineage>
</organism>
<dbReference type="PROSITE" id="PS50928">
    <property type="entry name" value="ABC_TM1"/>
    <property type="match status" value="1"/>
</dbReference>
<evidence type="ECO:0000256" key="3">
    <source>
        <dbReference type="ARBA" id="ARBA00010072"/>
    </source>
</evidence>
<dbReference type="Gene3D" id="1.10.3720.10">
    <property type="entry name" value="MetI-like"/>
    <property type="match status" value="1"/>
</dbReference>
<evidence type="ECO:0000256" key="6">
    <source>
        <dbReference type="ARBA" id="ARBA00022692"/>
    </source>
</evidence>
<feature type="transmembrane region" description="Helical" evidence="10">
    <location>
        <begin position="187"/>
        <end position="206"/>
    </location>
</feature>
<comment type="subcellular location">
    <subcellularLocation>
        <location evidence="2">Cell inner membrane</location>
        <topology evidence="2">Multi-pass membrane protein</topology>
    </subcellularLocation>
    <subcellularLocation>
        <location evidence="10">Cell membrane</location>
        <topology evidence="10">Multi-pass membrane protein</topology>
    </subcellularLocation>
</comment>
<evidence type="ECO:0000313" key="13">
    <source>
        <dbReference type="Proteomes" id="UP001063228"/>
    </source>
</evidence>
<dbReference type="Proteomes" id="UP001063228">
    <property type="component" value="Chromosome"/>
</dbReference>
<dbReference type="InterPro" id="IPR000515">
    <property type="entry name" value="MetI-like"/>
</dbReference>
<accession>A0ABY6F7W8</accession>
<dbReference type="Pfam" id="PF00528">
    <property type="entry name" value="BPD_transp_1"/>
    <property type="match status" value="1"/>
</dbReference>
<evidence type="ECO:0000256" key="4">
    <source>
        <dbReference type="ARBA" id="ARBA00022448"/>
    </source>
</evidence>
<dbReference type="PANTHER" id="PTHR30614">
    <property type="entry name" value="MEMBRANE COMPONENT OF AMINO ACID ABC TRANSPORTER"/>
    <property type="match status" value="1"/>
</dbReference>
<keyword evidence="7" id="KW-0029">Amino-acid transport</keyword>
<keyword evidence="13" id="KW-1185">Reference proteome</keyword>
<evidence type="ECO:0000256" key="5">
    <source>
        <dbReference type="ARBA" id="ARBA00022475"/>
    </source>
</evidence>
<evidence type="ECO:0000313" key="12">
    <source>
        <dbReference type="EMBL" id="UXZ93924.1"/>
    </source>
</evidence>
<comment type="similarity">
    <text evidence="3">Belongs to the binding-protein-dependent transport system permease family. HisMQ subfamily.</text>
</comment>
<evidence type="ECO:0000256" key="1">
    <source>
        <dbReference type="ARBA" id="ARBA00003159"/>
    </source>
</evidence>